<organism evidence="1 2">
    <name type="scientific">Nibea albiflora</name>
    <name type="common">Yellow drum</name>
    <name type="synonym">Corvina albiflora</name>
    <dbReference type="NCBI Taxonomy" id="240163"/>
    <lineage>
        <taxon>Eukaryota</taxon>
        <taxon>Metazoa</taxon>
        <taxon>Chordata</taxon>
        <taxon>Craniata</taxon>
        <taxon>Vertebrata</taxon>
        <taxon>Euteleostomi</taxon>
        <taxon>Actinopterygii</taxon>
        <taxon>Neopterygii</taxon>
        <taxon>Teleostei</taxon>
        <taxon>Neoteleostei</taxon>
        <taxon>Acanthomorphata</taxon>
        <taxon>Eupercaria</taxon>
        <taxon>Sciaenidae</taxon>
        <taxon>Nibea</taxon>
    </lineage>
</organism>
<feature type="non-terminal residue" evidence="1">
    <location>
        <position position="1"/>
    </location>
</feature>
<keyword evidence="2" id="KW-1185">Reference proteome</keyword>
<evidence type="ECO:0000313" key="2">
    <source>
        <dbReference type="Proteomes" id="UP000805704"/>
    </source>
</evidence>
<dbReference type="Proteomes" id="UP000805704">
    <property type="component" value="Chromosome 16"/>
</dbReference>
<comment type="caution">
    <text evidence="1">The sequence shown here is derived from an EMBL/GenBank/DDBJ whole genome shotgun (WGS) entry which is preliminary data.</text>
</comment>
<proteinExistence type="predicted"/>
<evidence type="ECO:0000313" key="1">
    <source>
        <dbReference type="EMBL" id="KAG8010221.1"/>
    </source>
</evidence>
<dbReference type="EMBL" id="CM024804">
    <property type="protein sequence ID" value="KAG8010221.1"/>
    <property type="molecule type" value="Genomic_DNA"/>
</dbReference>
<gene>
    <name evidence="1" type="ORF">GBF38_014441</name>
</gene>
<protein>
    <submittedName>
        <fullName evidence="1">Uncharacterized protein</fullName>
    </submittedName>
</protein>
<name>A0ACB7FAZ6_NIBAL</name>
<reference evidence="1" key="1">
    <citation type="submission" date="2020-04" db="EMBL/GenBank/DDBJ databases">
        <title>A chromosome-scale assembly and high-density genetic map of the yellow drum (Nibea albiflora) genome.</title>
        <authorList>
            <person name="Xu D."/>
            <person name="Zhang W."/>
            <person name="Chen R."/>
            <person name="Tan P."/>
            <person name="Wang L."/>
            <person name="Song H."/>
            <person name="Tian L."/>
            <person name="Zhu Q."/>
            <person name="Wang B."/>
        </authorList>
    </citation>
    <scope>NUCLEOTIDE SEQUENCE</scope>
    <source>
        <strain evidence="1">ZJHYS-2018</strain>
    </source>
</reference>
<accession>A0ACB7FAZ6</accession>
<sequence>VSLLSGPGRMGMLTWSRVEQGSNVKRQKRTTEDSIHVQGVTGCQWCNNDYLPLPKTKLLQFSNDSVPKSSSIVRSAE</sequence>